<keyword evidence="2" id="KW-0175">Coiled coil</keyword>
<feature type="coiled-coil region" evidence="2">
    <location>
        <begin position="101"/>
        <end position="128"/>
    </location>
</feature>
<dbReference type="NCBIfam" id="TIGR00293">
    <property type="entry name" value="prefoldin subunit alpha"/>
    <property type="match status" value="1"/>
</dbReference>
<dbReference type="AlphaFoldDB" id="A0AAJ6QZ17"/>
<dbReference type="PANTHER" id="PTHR13345">
    <property type="entry name" value="MEDIATOR OF RNA POLYMERASE II TRANSCRIPTION SUBUNIT 10"/>
    <property type="match status" value="1"/>
</dbReference>
<dbReference type="Pfam" id="PF02996">
    <property type="entry name" value="Prefoldin"/>
    <property type="match status" value="1"/>
</dbReference>
<reference evidence="4" key="1">
    <citation type="submission" date="2025-08" db="UniProtKB">
        <authorList>
            <consortium name="RefSeq"/>
        </authorList>
    </citation>
    <scope>IDENTIFICATION</scope>
</reference>
<dbReference type="GO" id="GO:0016592">
    <property type="term" value="C:mediator complex"/>
    <property type="evidence" value="ECO:0007669"/>
    <property type="project" value="TreeGrafter"/>
</dbReference>
<name>A0AAJ6QZ17_9ACAR</name>
<dbReference type="CDD" id="cd23158">
    <property type="entry name" value="Prefoldin_UXT"/>
    <property type="match status" value="1"/>
</dbReference>
<dbReference type="PRINTS" id="PR01502">
    <property type="entry name" value="UXTPROTEIN"/>
</dbReference>
<organism evidence="3 4">
    <name type="scientific">Galendromus occidentalis</name>
    <name type="common">western predatory mite</name>
    <dbReference type="NCBI Taxonomy" id="34638"/>
    <lineage>
        <taxon>Eukaryota</taxon>
        <taxon>Metazoa</taxon>
        <taxon>Ecdysozoa</taxon>
        <taxon>Arthropoda</taxon>
        <taxon>Chelicerata</taxon>
        <taxon>Arachnida</taxon>
        <taxon>Acari</taxon>
        <taxon>Parasitiformes</taxon>
        <taxon>Mesostigmata</taxon>
        <taxon>Gamasina</taxon>
        <taxon>Phytoseioidea</taxon>
        <taxon>Phytoseiidae</taxon>
        <taxon>Typhlodrominae</taxon>
        <taxon>Galendromus</taxon>
    </lineage>
</organism>
<dbReference type="InterPro" id="IPR009053">
    <property type="entry name" value="Prefoldin"/>
</dbReference>
<protein>
    <submittedName>
        <fullName evidence="4">Protein UXT homolog</fullName>
    </submittedName>
</protein>
<dbReference type="CTD" id="8409"/>
<accession>A0AAJ6QZ17</accession>
<keyword evidence="3" id="KW-1185">Reference proteome</keyword>
<dbReference type="GO" id="GO:0000122">
    <property type="term" value="P:negative regulation of transcription by RNA polymerase II"/>
    <property type="evidence" value="ECO:0007669"/>
    <property type="project" value="InterPro"/>
</dbReference>
<dbReference type="InterPro" id="IPR004127">
    <property type="entry name" value="Prefoldin_subunit_alpha"/>
</dbReference>
<dbReference type="Gene3D" id="1.10.287.370">
    <property type="match status" value="1"/>
</dbReference>
<evidence type="ECO:0000313" key="4">
    <source>
        <dbReference type="RefSeq" id="XP_003748492.1"/>
    </source>
</evidence>
<evidence type="ECO:0000313" key="3">
    <source>
        <dbReference type="Proteomes" id="UP000694867"/>
    </source>
</evidence>
<dbReference type="GO" id="GO:0045944">
    <property type="term" value="P:positive regulation of transcription by RNA polymerase II"/>
    <property type="evidence" value="ECO:0007669"/>
    <property type="project" value="TreeGrafter"/>
</dbReference>
<dbReference type="GeneID" id="100902188"/>
<evidence type="ECO:0000256" key="2">
    <source>
        <dbReference type="SAM" id="Coils"/>
    </source>
</evidence>
<dbReference type="Proteomes" id="UP000694867">
    <property type="component" value="Unplaced"/>
</dbReference>
<dbReference type="InterPro" id="IPR003994">
    <property type="entry name" value="UXT"/>
</dbReference>
<dbReference type="PANTHER" id="PTHR13345:SF9">
    <property type="entry name" value="PROTEIN UXT"/>
    <property type="match status" value="1"/>
</dbReference>
<sequence length="156" mass="17661">MDSKITKFEHFINDFLREQLRELYEEREKVSHQAAEYLQLQRAIQNLQRSVASDESGGKEVRMQVDIGCSFFCQANVPDASKIFVCLGMGIFCEMSHEDAVDFIEKKQQLLQKRIDHLSDQCAEVKARIQIGLQALSELQGLSVSVDQGKGHDPGS</sequence>
<evidence type="ECO:0000256" key="1">
    <source>
        <dbReference type="ARBA" id="ARBA00007666"/>
    </source>
</evidence>
<dbReference type="SUPFAM" id="SSF46579">
    <property type="entry name" value="Prefoldin"/>
    <property type="match status" value="1"/>
</dbReference>
<dbReference type="GO" id="GO:0003714">
    <property type="term" value="F:transcription corepressor activity"/>
    <property type="evidence" value="ECO:0007669"/>
    <property type="project" value="InterPro"/>
</dbReference>
<comment type="similarity">
    <text evidence="1">Belongs to the UXT family.</text>
</comment>
<feature type="coiled-coil region" evidence="2">
    <location>
        <begin position="13"/>
        <end position="40"/>
    </location>
</feature>
<dbReference type="RefSeq" id="XP_003748492.1">
    <property type="nucleotide sequence ID" value="XM_003748444.1"/>
</dbReference>
<dbReference type="KEGG" id="goe:100902188"/>
<proteinExistence type="inferred from homology"/>
<gene>
    <name evidence="4" type="primary">LOC100902188</name>
</gene>